<proteinExistence type="predicted"/>
<organism evidence="1 2">
    <name type="scientific">Ruegeria profundi</name>
    <dbReference type="NCBI Taxonomy" id="1685378"/>
    <lineage>
        <taxon>Bacteria</taxon>
        <taxon>Pseudomonadati</taxon>
        <taxon>Pseudomonadota</taxon>
        <taxon>Alphaproteobacteria</taxon>
        <taxon>Rhodobacterales</taxon>
        <taxon>Roseobacteraceae</taxon>
        <taxon>Ruegeria</taxon>
    </lineage>
</organism>
<dbReference type="STRING" id="1685378.AVO44_05130"/>
<reference evidence="2" key="1">
    <citation type="submission" date="2015-12" db="EMBL/GenBank/DDBJ databases">
        <authorList>
            <person name="Zhang G."/>
            <person name="Stingl U."/>
        </authorList>
    </citation>
    <scope>NUCLEOTIDE SEQUENCE [LARGE SCALE GENOMIC DNA]</scope>
    <source>
        <strain evidence="2">ZGT108</strain>
    </source>
</reference>
<comment type="caution">
    <text evidence="1">The sequence shown here is derived from an EMBL/GenBank/DDBJ whole genome shotgun (WGS) entry which is preliminary data.</text>
</comment>
<dbReference type="RefSeq" id="WP_068333518.1">
    <property type="nucleotide sequence ID" value="NZ_LQBP01000002.1"/>
</dbReference>
<dbReference type="AlphaFoldDB" id="A0A0X3U1X4"/>
<evidence type="ECO:0000313" key="1">
    <source>
        <dbReference type="EMBL" id="KUJ81241.1"/>
    </source>
</evidence>
<dbReference type="Proteomes" id="UP000053690">
    <property type="component" value="Unassembled WGS sequence"/>
</dbReference>
<sequence length="287" mass="30610">MMDTDILEMLNEIGRSSVARLNPAVTVPGDTAMARREKVLHAIRGTILPRRLEFTAANGDCLAIEVNSSRVTDVFRVPSGVAPDFETELRQDLAVKLAQLVTDIACAPAPLQLISLQPDTALEADDVGITFSEIEASCADMEQPVEPVISIVDASPESLKPTEETPEADSTDTLAQRFFDGAERFAQGRVLITDGAALLADGACKDGEPLHPKPDLLASFARDLARWDDDTANTMDHPQLIVIRPSGGKGTGLAVLNDGTNAALAVHEARKLGAVVNLWAALKRPDG</sequence>
<dbReference type="EMBL" id="LQBP01000002">
    <property type="protein sequence ID" value="KUJ81241.1"/>
    <property type="molecule type" value="Genomic_DNA"/>
</dbReference>
<evidence type="ECO:0000313" key="2">
    <source>
        <dbReference type="Proteomes" id="UP000053690"/>
    </source>
</evidence>
<gene>
    <name evidence="1" type="ORF">AVO44_05130</name>
</gene>
<accession>A0A0X3U1X4</accession>
<keyword evidence="2" id="KW-1185">Reference proteome</keyword>
<protein>
    <submittedName>
        <fullName evidence="1">Uncharacterized protein</fullName>
    </submittedName>
</protein>
<name>A0A0X3U1X4_9RHOB</name>
<dbReference type="OrthoDB" id="7703491at2"/>